<dbReference type="AlphaFoldDB" id="A0A0F9H7H6"/>
<evidence type="ECO:0000313" key="1">
    <source>
        <dbReference type="EMBL" id="KKL77585.1"/>
    </source>
</evidence>
<proteinExistence type="predicted"/>
<organism evidence="1">
    <name type="scientific">marine sediment metagenome</name>
    <dbReference type="NCBI Taxonomy" id="412755"/>
    <lineage>
        <taxon>unclassified sequences</taxon>
        <taxon>metagenomes</taxon>
        <taxon>ecological metagenomes</taxon>
    </lineage>
</organism>
<name>A0A0F9H7H6_9ZZZZ</name>
<sequence>MYFVMGFKGYNYLMDFSKGYYFIEVNGMGIAET</sequence>
<protein>
    <submittedName>
        <fullName evidence="1">Uncharacterized protein</fullName>
    </submittedName>
</protein>
<dbReference type="EMBL" id="LAZR01023710">
    <property type="protein sequence ID" value="KKL77585.1"/>
    <property type="molecule type" value="Genomic_DNA"/>
</dbReference>
<reference evidence="1" key="1">
    <citation type="journal article" date="2015" name="Nature">
        <title>Complex archaea that bridge the gap between prokaryotes and eukaryotes.</title>
        <authorList>
            <person name="Spang A."/>
            <person name="Saw J.H."/>
            <person name="Jorgensen S.L."/>
            <person name="Zaremba-Niedzwiedzka K."/>
            <person name="Martijn J."/>
            <person name="Lind A.E."/>
            <person name="van Eijk R."/>
            <person name="Schleper C."/>
            <person name="Guy L."/>
            <person name="Ettema T.J."/>
        </authorList>
    </citation>
    <scope>NUCLEOTIDE SEQUENCE</scope>
</reference>
<gene>
    <name evidence="1" type="ORF">LCGC14_2033410</name>
</gene>
<accession>A0A0F9H7H6</accession>
<comment type="caution">
    <text evidence="1">The sequence shown here is derived from an EMBL/GenBank/DDBJ whole genome shotgun (WGS) entry which is preliminary data.</text>
</comment>